<dbReference type="Proteomes" id="UP000482209">
    <property type="component" value="Unassembled WGS sequence"/>
</dbReference>
<sequence length="1205" mass="141298">MNNTFQKLTPTDKVDLLVYEDAFKYIFENDDIKNVAISGPYSAGKSSLLESYKKNCKDKKFLHISLAHFRVEPEKEKSIEENGEDKNIEAVLEGKILNQLIQQIDANNIPQTNFHVKRKVSAFKCFGAALLIVVFAVCFLATAKFATFSSWIEEFHNYNIYNFLKYLIDPIARFVYAVGVVGISIFGIFELIKTQKNKGIFRKLSVQGNEIEIFSDAEDSYFDKYLNEVLYLFENTNADVIVFEDIDRFDIGTVFERLHEVNRLANARMKKDGKTLRFFYLLRDDIFINKDRTKFFDFIMPVIPVVDSSNAFNKLKSYLEEGNVYNLFDERFLRGISLYIDDLRILKNICNEFMIYFKKLNKIELSPNKMMGIIVYKNIFPRDFSELQLNKGFVWTLFSKKNMFIEEEIKAVTEEIESYEHQIELCEKEHLNSNDEVDLAYSQKLSAARNTYYSRREQEVQKIQDEIRERKQAIEDKKNNRVAEFHKIIQNLKTKRDQLSESALCEIITRDNIDVIFHTTDTDELGKEICFNDVKGNEYFDLLKYLLRNGYIDESYNDYMSFFYDNSLTVNDKMFLRSITDRKAKKYDYPIDNVALVFSNLNPVDFTQEETKNFALFYEILNNTGRSNYLEKFVSQLKSSDCFDFLYQYLETGKNTDEYINKLATGWPEFVSVILKNEKYTEQQIHQFCVCFVSYLSNEMMAEINLDSCLLNYISNTASFLDIENPDVESIVRNFEMLNVKFVGINPQQADTELLRQVYIHNMYVINLQNIKMWLQLYYMISIIPETEGKILSIVFNKEEEPLSRYVKENLDGYLEIIANEDIPNSDDEDVVLYVLNEEVEIEHKQSYIERMTYKLSELNKIDSVELRIDIVKLRKMIFSLDNLLSYYRDNGLDGVLIEFINNNEEVLVYNETESELLGKFWQDILSCNDLTDEKYLEILDAIGYECDVFTEAELSVSKVDSLIGRKWILMNEENLIFIRQTYPEATIKYAQTYLSEYIELSSNGLADVNEISEMLELPIEDQKKIELLNTIPGESVSVVNKNISSQVFRYIIENNYDSSDSPALFEDYSRYDNEVKKCILKIALSDFAAIKTAHEKVDFNLLDLILRSDEIAMASRKELMLLVMDRISQIRCKEYLTILGFDEIAKIFESNRRPKISITPENRKILEAMKNNHFIQDYNEDAEREVFKVTRIEERENSLPSHLL</sequence>
<dbReference type="SUPFAM" id="SSF52540">
    <property type="entry name" value="P-loop containing nucleoside triphosphate hydrolases"/>
    <property type="match status" value="1"/>
</dbReference>
<dbReference type="InterPro" id="IPR048428">
    <property type="entry name" value="YobI-NTPase"/>
</dbReference>
<dbReference type="Pfam" id="PF20693">
    <property type="entry name" value="YobI-ATPase"/>
    <property type="match status" value="1"/>
</dbReference>
<feature type="transmembrane region" description="Helical" evidence="2">
    <location>
        <begin position="171"/>
        <end position="192"/>
    </location>
</feature>
<accession>A0A6L5Y0H5</accession>
<feature type="coiled-coil region" evidence="1">
    <location>
        <begin position="402"/>
        <end position="480"/>
    </location>
</feature>
<name>A0A6L5Y0H5_9FIRM</name>
<organism evidence="4 5">
    <name type="scientific">Velocimicrobium porci</name>
    <dbReference type="NCBI Taxonomy" id="2606634"/>
    <lineage>
        <taxon>Bacteria</taxon>
        <taxon>Bacillati</taxon>
        <taxon>Bacillota</taxon>
        <taxon>Clostridia</taxon>
        <taxon>Lachnospirales</taxon>
        <taxon>Lachnospiraceae</taxon>
        <taxon>Velocimicrobium</taxon>
    </lineage>
</organism>
<evidence type="ECO:0000259" key="3">
    <source>
        <dbReference type="Pfam" id="PF20693"/>
    </source>
</evidence>
<keyword evidence="2" id="KW-0472">Membrane</keyword>
<feature type="transmembrane region" description="Helical" evidence="2">
    <location>
        <begin position="125"/>
        <end position="151"/>
    </location>
</feature>
<comment type="caution">
    <text evidence="4">The sequence shown here is derived from an EMBL/GenBank/DDBJ whole genome shotgun (WGS) entry which is preliminary data.</text>
</comment>
<feature type="domain" description="YobI-like P-loop NTPase" evidence="3">
    <location>
        <begin position="19"/>
        <end position="394"/>
    </location>
</feature>
<dbReference type="AlphaFoldDB" id="A0A6L5Y0H5"/>
<dbReference type="EMBL" id="VUMT01000016">
    <property type="protein sequence ID" value="MSS64327.1"/>
    <property type="molecule type" value="Genomic_DNA"/>
</dbReference>
<reference evidence="4 5" key="1">
    <citation type="submission" date="2019-08" db="EMBL/GenBank/DDBJ databases">
        <title>In-depth cultivation of the pig gut microbiome towards novel bacterial diversity and tailored functional studies.</title>
        <authorList>
            <person name="Wylensek D."/>
            <person name="Hitch T.C.A."/>
            <person name="Clavel T."/>
        </authorList>
    </citation>
    <scope>NUCLEOTIDE SEQUENCE [LARGE SCALE GENOMIC DNA]</scope>
    <source>
        <strain evidence="4 5">WCA-693-APC-MOT-I</strain>
    </source>
</reference>
<gene>
    <name evidence="4" type="ORF">FYJ58_10650</name>
</gene>
<keyword evidence="5" id="KW-1185">Reference proteome</keyword>
<protein>
    <recommendedName>
        <fullName evidence="3">YobI-like P-loop NTPase domain-containing protein</fullName>
    </recommendedName>
</protein>
<evidence type="ECO:0000256" key="1">
    <source>
        <dbReference type="SAM" id="Coils"/>
    </source>
</evidence>
<evidence type="ECO:0000313" key="5">
    <source>
        <dbReference type="Proteomes" id="UP000482209"/>
    </source>
</evidence>
<keyword evidence="1" id="KW-0175">Coiled coil</keyword>
<evidence type="ECO:0000256" key="2">
    <source>
        <dbReference type="SAM" id="Phobius"/>
    </source>
</evidence>
<dbReference type="InterPro" id="IPR027417">
    <property type="entry name" value="P-loop_NTPase"/>
</dbReference>
<proteinExistence type="predicted"/>
<keyword evidence="2" id="KW-1133">Transmembrane helix</keyword>
<keyword evidence="2" id="KW-0812">Transmembrane</keyword>
<dbReference type="RefSeq" id="WP_154519721.1">
    <property type="nucleotide sequence ID" value="NZ_VUMT01000016.1"/>
</dbReference>
<evidence type="ECO:0000313" key="4">
    <source>
        <dbReference type="EMBL" id="MSS64327.1"/>
    </source>
</evidence>